<feature type="transmembrane region" description="Helical" evidence="1">
    <location>
        <begin position="71"/>
        <end position="93"/>
    </location>
</feature>
<proteinExistence type="predicted"/>
<feature type="transmembrane region" description="Helical" evidence="1">
    <location>
        <begin position="188"/>
        <end position="205"/>
    </location>
</feature>
<evidence type="ECO:0000313" key="3">
    <source>
        <dbReference type="Proteomes" id="UP000244201"/>
    </source>
</evidence>
<feature type="transmembrane region" description="Helical" evidence="1">
    <location>
        <begin position="36"/>
        <end position="59"/>
    </location>
</feature>
<dbReference type="RefSeq" id="WP_108148827.1">
    <property type="nucleotide sequence ID" value="NZ_CP026304.1"/>
</dbReference>
<name>A0A2R4T1Z5_9ACTN</name>
<evidence type="ECO:0000313" key="2">
    <source>
        <dbReference type="EMBL" id="AVZ73150.1"/>
    </source>
</evidence>
<dbReference type="OrthoDB" id="4529884at2"/>
<feature type="transmembrane region" description="Helical" evidence="1">
    <location>
        <begin position="234"/>
        <end position="255"/>
    </location>
</feature>
<reference evidence="2 3" key="1">
    <citation type="submission" date="2018-01" db="EMBL/GenBank/DDBJ databases">
        <title>Complete genome sequence of Streptomyces lunaelactis MM109T, a Ferroverdin A producer isolated from cave moonmilk deposits.</title>
        <authorList>
            <person name="Naome A."/>
            <person name="Martinet L."/>
            <person name="Maciejewska M."/>
            <person name="Anderssen S."/>
            <person name="Adam D."/>
            <person name="Tenconi E."/>
            <person name="Deflandre B."/>
            <person name="Arguelles-Arias A."/>
            <person name="Calusinska M."/>
            <person name="Copieters W."/>
            <person name="Karim L."/>
            <person name="Hanikenne M."/>
            <person name="Baurain D."/>
            <person name="van Wezel G."/>
            <person name="Smargiasso N."/>
            <person name="de Pauw E."/>
            <person name="Delfosse P."/>
            <person name="Rigali S."/>
        </authorList>
    </citation>
    <scope>NUCLEOTIDE SEQUENCE [LARGE SCALE GENOMIC DNA]</scope>
    <source>
        <strain evidence="2 3">MM109</strain>
    </source>
</reference>
<keyword evidence="1" id="KW-0812">Transmembrane</keyword>
<feature type="transmembrane region" description="Helical" evidence="1">
    <location>
        <begin position="114"/>
        <end position="146"/>
    </location>
</feature>
<dbReference type="EMBL" id="CP026304">
    <property type="protein sequence ID" value="AVZ73150.1"/>
    <property type="molecule type" value="Genomic_DNA"/>
</dbReference>
<accession>A0A2R4T1Z5</accession>
<dbReference type="AlphaFoldDB" id="A0A2R4T1Z5"/>
<sequence length="263" mass="27124">MTVSLTSSSTSSFTSTSSFAPVVHSEWLKIRSVRSLGATLASVFLATVGFSLLLSATLSTEETAKPDFDPLLSSFFGIDFGQIAAICFGALAVAGEYKSGAIRISLAVVPRRGVLYAAKLAVIGGLALLVGLATSVTCFLAGQAFLGDRGVGIGDPGALRAVVGCGIYLALITLFSAGLAAVLRSGPAVMGILIPFLLMVSFVIGDVSQDDSVVEFLPDRAGRQALLQESTGVLGPWTGLGVLGIWVAAALWAGWQSLHRRDA</sequence>
<dbReference type="GeneID" id="55656402"/>
<evidence type="ECO:0000256" key="1">
    <source>
        <dbReference type="SAM" id="Phobius"/>
    </source>
</evidence>
<dbReference type="KEGG" id="slk:SLUN_14115"/>
<organism evidence="2 3">
    <name type="scientific">Streptomyces lunaelactis</name>
    <dbReference type="NCBI Taxonomy" id="1535768"/>
    <lineage>
        <taxon>Bacteria</taxon>
        <taxon>Bacillati</taxon>
        <taxon>Actinomycetota</taxon>
        <taxon>Actinomycetes</taxon>
        <taxon>Kitasatosporales</taxon>
        <taxon>Streptomycetaceae</taxon>
        <taxon>Streptomyces</taxon>
    </lineage>
</organism>
<dbReference type="Proteomes" id="UP000244201">
    <property type="component" value="Chromosome"/>
</dbReference>
<keyword evidence="1" id="KW-1133">Transmembrane helix</keyword>
<feature type="transmembrane region" description="Helical" evidence="1">
    <location>
        <begin position="158"/>
        <end position="181"/>
    </location>
</feature>
<protein>
    <submittedName>
        <fullName evidence="2">ABC transporter permease</fullName>
    </submittedName>
</protein>
<keyword evidence="3" id="KW-1185">Reference proteome</keyword>
<gene>
    <name evidence="2" type="ORF">SLUN_14115</name>
</gene>
<keyword evidence="1" id="KW-0472">Membrane</keyword>